<keyword evidence="1" id="KW-0175">Coiled coil</keyword>
<dbReference type="AlphaFoldDB" id="X1FR05"/>
<organism evidence="2">
    <name type="scientific">marine sediment metagenome</name>
    <dbReference type="NCBI Taxonomy" id="412755"/>
    <lineage>
        <taxon>unclassified sequences</taxon>
        <taxon>metagenomes</taxon>
        <taxon>ecological metagenomes</taxon>
    </lineage>
</organism>
<feature type="non-terminal residue" evidence="2">
    <location>
        <position position="1"/>
    </location>
</feature>
<evidence type="ECO:0000256" key="1">
    <source>
        <dbReference type="SAM" id="Coils"/>
    </source>
</evidence>
<feature type="coiled-coil region" evidence="1">
    <location>
        <begin position="307"/>
        <end position="381"/>
    </location>
</feature>
<reference evidence="2" key="1">
    <citation type="journal article" date="2014" name="Front. Microbiol.">
        <title>High frequency of phylogenetically diverse reductive dehalogenase-homologous genes in deep subseafloor sedimentary metagenomes.</title>
        <authorList>
            <person name="Kawai M."/>
            <person name="Futagami T."/>
            <person name="Toyoda A."/>
            <person name="Takaki Y."/>
            <person name="Nishi S."/>
            <person name="Hori S."/>
            <person name="Arai W."/>
            <person name="Tsubouchi T."/>
            <person name="Morono Y."/>
            <person name="Uchiyama I."/>
            <person name="Ito T."/>
            <person name="Fujiyama A."/>
            <person name="Inagaki F."/>
            <person name="Takami H."/>
        </authorList>
    </citation>
    <scope>NUCLEOTIDE SEQUENCE</scope>
    <source>
        <strain evidence="2">Expedition CK06-06</strain>
    </source>
</reference>
<name>X1FR05_9ZZZZ</name>
<proteinExistence type="predicted"/>
<sequence length="424" mass="50053">LAISFLLKAKDLYTKLGLTGEIGIVIKEIVRLKNLIKEENVSLTVSKDKFITPNDRIPFKSRLNSDKVVQSEDNQISEIKGNEILEIARKLTLEDKFDESVKLYNKAYNIFKQLSYNYECRQILWQINEIKEYQRWGQFRKSKGIQVPLKDIVALASAERRRQKIQKGLGVGRKPIELAGRKLEKQKDPVITQRKKYKLFEQMKKSEEMEKELANRSISMAQEQHELKNQKWKEQQNKLKLLREKKMQEEALTVKAQDLLSKGNQSLQQKDYDEAKSLYTQAIELFIQLGWRDQITILRNELLNIDRYKKEEELKLERATLKKLEEEQEFQKKVSSVLSEKQKYKAKLQQRQLALSPEIKNKLEKAELIRAKAEKEESMNKFFRVLARYQYILQLYESIPKDSIDLSIKVSEIEQKILELKAKL</sequence>
<accession>X1FR05</accession>
<dbReference type="SMART" id="SM00028">
    <property type="entry name" value="TPR"/>
    <property type="match status" value="2"/>
</dbReference>
<dbReference type="InterPro" id="IPR019734">
    <property type="entry name" value="TPR_rpt"/>
</dbReference>
<dbReference type="EMBL" id="BARU01006518">
    <property type="protein sequence ID" value="GAH47417.1"/>
    <property type="molecule type" value="Genomic_DNA"/>
</dbReference>
<protein>
    <submittedName>
        <fullName evidence="2">Uncharacterized protein</fullName>
    </submittedName>
</protein>
<comment type="caution">
    <text evidence="2">The sequence shown here is derived from an EMBL/GenBank/DDBJ whole genome shotgun (WGS) entry which is preliminary data.</text>
</comment>
<evidence type="ECO:0000313" key="2">
    <source>
        <dbReference type="EMBL" id="GAH47417.1"/>
    </source>
</evidence>
<gene>
    <name evidence="2" type="ORF">S03H2_12823</name>
</gene>